<accession>A0A849K7H7</accession>
<dbReference type="RefSeq" id="WP_171561049.1">
    <property type="nucleotide sequence ID" value="NZ_JABFCS010000001.1"/>
</dbReference>
<dbReference type="AlphaFoldDB" id="A0A849K7H7"/>
<proteinExistence type="predicted"/>
<comment type="caution">
    <text evidence="1">The sequence shown here is derived from an EMBL/GenBank/DDBJ whole genome shotgun (WGS) entry which is preliminary data.</text>
</comment>
<evidence type="ECO:0000313" key="2">
    <source>
        <dbReference type="Proteomes" id="UP000552954"/>
    </source>
</evidence>
<organism evidence="1 2">
    <name type="scientific">Ramlibacter montanisoli</name>
    <dbReference type="NCBI Taxonomy" id="2732512"/>
    <lineage>
        <taxon>Bacteria</taxon>
        <taxon>Pseudomonadati</taxon>
        <taxon>Pseudomonadota</taxon>
        <taxon>Betaproteobacteria</taxon>
        <taxon>Burkholderiales</taxon>
        <taxon>Comamonadaceae</taxon>
        <taxon>Ramlibacter</taxon>
    </lineage>
</organism>
<keyword evidence="2" id="KW-1185">Reference proteome</keyword>
<dbReference type="EMBL" id="JABFCS010000001">
    <property type="protein sequence ID" value="NNU44332.1"/>
    <property type="molecule type" value="Genomic_DNA"/>
</dbReference>
<sequence>MSIRSGSGRSTSDRILRLTRLFRDPLTAADYARAEAMKWIAAPGTFAAA</sequence>
<name>A0A849K7H7_9BURK</name>
<protein>
    <submittedName>
        <fullName evidence="1">Uncharacterized protein</fullName>
    </submittedName>
</protein>
<reference evidence="1 2" key="2">
    <citation type="submission" date="2020-06" db="EMBL/GenBank/DDBJ databases">
        <title>Ramlibacter rhizophilus sp. nov., isolated from rhizosphere soil of national flower Mugunghwa from South Korea.</title>
        <authorList>
            <person name="Zheng-Fei Y."/>
            <person name="Huan T."/>
        </authorList>
    </citation>
    <scope>NUCLEOTIDE SEQUENCE [LARGE SCALE GENOMIC DNA]</scope>
    <source>
        <strain evidence="1 2">B156</strain>
    </source>
</reference>
<reference evidence="1 2" key="1">
    <citation type="submission" date="2020-05" db="EMBL/GenBank/DDBJ databases">
        <authorList>
            <person name="Khan S.A."/>
            <person name="Jeon C.O."/>
            <person name="Chun B.H."/>
        </authorList>
    </citation>
    <scope>NUCLEOTIDE SEQUENCE [LARGE SCALE GENOMIC DNA]</scope>
    <source>
        <strain evidence="1 2">B156</strain>
    </source>
</reference>
<evidence type="ECO:0000313" key="1">
    <source>
        <dbReference type="EMBL" id="NNU44332.1"/>
    </source>
</evidence>
<dbReference type="Proteomes" id="UP000552954">
    <property type="component" value="Unassembled WGS sequence"/>
</dbReference>
<gene>
    <name evidence="1" type="ORF">HK415_15920</name>
</gene>